<feature type="transmembrane region" description="Helical" evidence="1">
    <location>
        <begin position="6"/>
        <end position="27"/>
    </location>
</feature>
<evidence type="ECO:0000313" key="2">
    <source>
        <dbReference type="EMBL" id="MBB3879959.1"/>
    </source>
</evidence>
<evidence type="ECO:0000313" key="3">
    <source>
        <dbReference type="Proteomes" id="UP000538670"/>
    </source>
</evidence>
<dbReference type="EMBL" id="JACIDH010000010">
    <property type="protein sequence ID" value="MBB3879959.1"/>
    <property type="molecule type" value="Genomic_DNA"/>
</dbReference>
<protein>
    <submittedName>
        <fullName evidence="2">Uncharacterized protein</fullName>
    </submittedName>
</protein>
<keyword evidence="1" id="KW-0812">Transmembrane</keyword>
<comment type="caution">
    <text evidence="2">The sequence shown here is derived from an EMBL/GenBank/DDBJ whole genome shotgun (WGS) entry which is preliminary data.</text>
</comment>
<gene>
    <name evidence="2" type="ORF">GGR48_002393</name>
</gene>
<organism evidence="2 3">
    <name type="scientific">Sphingomonas pseudosanguinis</name>
    <dbReference type="NCBI Taxonomy" id="413712"/>
    <lineage>
        <taxon>Bacteria</taxon>
        <taxon>Pseudomonadati</taxon>
        <taxon>Pseudomonadota</taxon>
        <taxon>Alphaproteobacteria</taxon>
        <taxon>Sphingomonadales</taxon>
        <taxon>Sphingomonadaceae</taxon>
        <taxon>Sphingomonas</taxon>
    </lineage>
</organism>
<keyword evidence="1" id="KW-1133">Transmembrane helix</keyword>
<reference evidence="2 3" key="1">
    <citation type="submission" date="2020-08" db="EMBL/GenBank/DDBJ databases">
        <title>Genomic Encyclopedia of Type Strains, Phase IV (KMG-IV): sequencing the most valuable type-strain genomes for metagenomic binning, comparative biology and taxonomic classification.</title>
        <authorList>
            <person name="Goeker M."/>
        </authorList>
    </citation>
    <scope>NUCLEOTIDE SEQUENCE [LARGE SCALE GENOMIC DNA]</scope>
    <source>
        <strain evidence="2 3">DSM 19512</strain>
    </source>
</reference>
<dbReference type="AlphaFoldDB" id="A0A7W6F3E9"/>
<proteinExistence type="predicted"/>
<keyword evidence="1" id="KW-0472">Membrane</keyword>
<accession>A0A7W6F3E9</accession>
<dbReference type="Proteomes" id="UP000538670">
    <property type="component" value="Unassembled WGS sequence"/>
</dbReference>
<name>A0A7W6F3E9_9SPHN</name>
<sequence>MTGRTVVIGGGAAAIVDGGGALSRAIVRLARMTI</sequence>
<evidence type="ECO:0000256" key="1">
    <source>
        <dbReference type="SAM" id="Phobius"/>
    </source>
</evidence>
<keyword evidence="3" id="KW-1185">Reference proteome</keyword>